<evidence type="ECO:0000313" key="2">
    <source>
        <dbReference type="EMBL" id="MBS0968706.1"/>
    </source>
</evidence>
<accession>A0ABS5JFI5</accession>
<name>A0ABS5JFI5_9GAMM</name>
<evidence type="ECO:0000313" key="3">
    <source>
        <dbReference type="Proteomes" id="UP000680634"/>
    </source>
</evidence>
<reference evidence="2 3" key="1">
    <citation type="submission" date="2020-12" db="EMBL/GenBank/DDBJ databases">
        <authorList>
            <person name="Mcmullen J.G."/>
        </authorList>
    </citation>
    <scope>NUCLEOTIDE SEQUENCE [LARGE SCALE GENOMIC DNA]</scope>
    <source>
        <strain evidence="2 3">JGM97</strain>
    </source>
</reference>
<sequence length="102" mass="12034">MKEEIKKLMMKIIVLLAESDEALWVNRFEWLNYCIDTHYDDALYEIKQLFGSANSFNDLILHRNGYMLKKENDELSSLQDELYSLLKKEIANRNAICGKNDI</sequence>
<feature type="domain" description="DUF6966" evidence="1">
    <location>
        <begin position="19"/>
        <end position="68"/>
    </location>
</feature>
<gene>
    <name evidence="2" type="ORF">JK232_07345</name>
</gene>
<evidence type="ECO:0000259" key="1">
    <source>
        <dbReference type="Pfam" id="PF22294"/>
    </source>
</evidence>
<proteinExistence type="predicted"/>
<dbReference type="InterPro" id="IPR054239">
    <property type="entry name" value="DUF6966"/>
</dbReference>
<dbReference type="RefSeq" id="WP_212588987.1">
    <property type="nucleotide sequence ID" value="NZ_JAERKB010000004.1"/>
</dbReference>
<organism evidence="2 3">
    <name type="scientific">Nissabacter archeti</name>
    <dbReference type="NCBI Taxonomy" id="1917880"/>
    <lineage>
        <taxon>Bacteria</taxon>
        <taxon>Pseudomonadati</taxon>
        <taxon>Pseudomonadota</taxon>
        <taxon>Gammaproteobacteria</taxon>
        <taxon>Enterobacterales</taxon>
        <taxon>Yersiniaceae</taxon>
        <taxon>Nissabacter</taxon>
    </lineage>
</organism>
<reference evidence="3" key="2">
    <citation type="submission" date="2023-07" db="EMBL/GenBank/DDBJ databases">
        <title>Genome-inferred correspondence between phylogeny and metabolic traits in the wild Drosophila gut microbiome.</title>
        <authorList>
            <person name="Bueno E."/>
            <person name="Blow F."/>
            <person name="Douglas A.E."/>
        </authorList>
    </citation>
    <scope>NUCLEOTIDE SEQUENCE [LARGE SCALE GENOMIC DNA]</scope>
    <source>
        <strain evidence="3">JGM97</strain>
    </source>
</reference>
<comment type="caution">
    <text evidence="2">The sequence shown here is derived from an EMBL/GenBank/DDBJ whole genome shotgun (WGS) entry which is preliminary data.</text>
</comment>
<dbReference type="Proteomes" id="UP000680634">
    <property type="component" value="Unassembled WGS sequence"/>
</dbReference>
<dbReference type="Pfam" id="PF22294">
    <property type="entry name" value="DUF6966"/>
    <property type="match status" value="1"/>
</dbReference>
<keyword evidence="3" id="KW-1185">Reference proteome</keyword>
<dbReference type="EMBL" id="JAERKB010000004">
    <property type="protein sequence ID" value="MBS0968706.1"/>
    <property type="molecule type" value="Genomic_DNA"/>
</dbReference>
<protein>
    <recommendedName>
        <fullName evidence="1">DUF6966 domain-containing protein</fullName>
    </recommendedName>
</protein>